<dbReference type="AlphaFoldDB" id="A0AA38UB87"/>
<accession>A0AA38UB87</accession>
<dbReference type="PANTHER" id="PTHR37536">
    <property type="entry name" value="PUTATIVE (AFU_ORTHOLOGUE AFUA_3G02970)-RELATED"/>
    <property type="match status" value="1"/>
</dbReference>
<organism evidence="2 3">
    <name type="scientific">Lentinula raphanica</name>
    <dbReference type="NCBI Taxonomy" id="153919"/>
    <lineage>
        <taxon>Eukaryota</taxon>
        <taxon>Fungi</taxon>
        <taxon>Dikarya</taxon>
        <taxon>Basidiomycota</taxon>
        <taxon>Agaricomycotina</taxon>
        <taxon>Agaricomycetes</taxon>
        <taxon>Agaricomycetidae</taxon>
        <taxon>Agaricales</taxon>
        <taxon>Marasmiineae</taxon>
        <taxon>Omphalotaceae</taxon>
        <taxon>Lentinula</taxon>
    </lineage>
</organism>
<feature type="chain" id="PRO_5041424065" evidence="1">
    <location>
        <begin position="22"/>
        <end position="287"/>
    </location>
</feature>
<comment type="caution">
    <text evidence="2">The sequence shown here is derived from an EMBL/GenBank/DDBJ whole genome shotgun (WGS) entry which is preliminary data.</text>
</comment>
<dbReference type="InterPro" id="IPR038656">
    <property type="entry name" value="Peptidase_G1_sf"/>
</dbReference>
<feature type="signal peptide" evidence="1">
    <location>
        <begin position="1"/>
        <end position="21"/>
    </location>
</feature>
<dbReference type="Gene3D" id="2.60.120.700">
    <property type="entry name" value="Peptidase G1"/>
    <property type="match status" value="1"/>
</dbReference>
<sequence length="287" mass="31941">MMLKVLTATLVLTSILFTSDARPTPPPMPLPDKSRPPIDISVQHIHAGVTVFTPLVPTFEESTLKQHIINASVRFRLPHIQPNPQNIGHQAMFYLGISGYPESGPVKGGVAPDTHVVQGGVTLYVTEEGVRFHALVGFFPDRMSWTSDLPFEVGHEIEIRIEIVESGLEALIIIADITANKKVRRHLKNSTVTPKQPFRGVRAQWMVTPILWKHHDGTWHMRPLANFGEVDFYACSAYTNKERKLDLSKSILRHVSKSEVAHTEVVIGDGQGISEFKVLHKGKAKSS</sequence>
<dbReference type="GO" id="GO:0070007">
    <property type="term" value="F:glutamic-type endopeptidase activity"/>
    <property type="evidence" value="ECO:0007669"/>
    <property type="project" value="InterPro"/>
</dbReference>
<name>A0AA38UB87_9AGAR</name>
<dbReference type="Proteomes" id="UP001163846">
    <property type="component" value="Unassembled WGS sequence"/>
</dbReference>
<dbReference type="EMBL" id="MU806404">
    <property type="protein sequence ID" value="KAJ3835515.1"/>
    <property type="molecule type" value="Genomic_DNA"/>
</dbReference>
<dbReference type="InterPro" id="IPR013320">
    <property type="entry name" value="ConA-like_dom_sf"/>
</dbReference>
<dbReference type="SUPFAM" id="SSF49899">
    <property type="entry name" value="Concanavalin A-like lectins/glucanases"/>
    <property type="match status" value="1"/>
</dbReference>
<keyword evidence="1" id="KW-0732">Signal</keyword>
<evidence type="ECO:0000256" key="1">
    <source>
        <dbReference type="SAM" id="SignalP"/>
    </source>
</evidence>
<proteinExistence type="predicted"/>
<evidence type="ECO:0000313" key="3">
    <source>
        <dbReference type="Proteomes" id="UP001163846"/>
    </source>
</evidence>
<dbReference type="Pfam" id="PF01828">
    <property type="entry name" value="Peptidase_A4"/>
    <property type="match status" value="1"/>
</dbReference>
<keyword evidence="3" id="KW-1185">Reference proteome</keyword>
<reference evidence="2" key="1">
    <citation type="submission" date="2022-08" db="EMBL/GenBank/DDBJ databases">
        <authorList>
            <consortium name="DOE Joint Genome Institute"/>
            <person name="Min B."/>
            <person name="Riley R."/>
            <person name="Sierra-Patev S."/>
            <person name="Naranjo-Ortiz M."/>
            <person name="Looney B."/>
            <person name="Konkel Z."/>
            <person name="Slot J.C."/>
            <person name="Sakamoto Y."/>
            <person name="Steenwyk J.L."/>
            <person name="Rokas A."/>
            <person name="Carro J."/>
            <person name="Camarero S."/>
            <person name="Ferreira P."/>
            <person name="Molpeceres G."/>
            <person name="Ruiz-Duenas F.J."/>
            <person name="Serrano A."/>
            <person name="Henrissat B."/>
            <person name="Drula E."/>
            <person name="Hughes K.W."/>
            <person name="Mata J.L."/>
            <person name="Ishikawa N.K."/>
            <person name="Vargas-Isla R."/>
            <person name="Ushijima S."/>
            <person name="Smith C.A."/>
            <person name="Ahrendt S."/>
            <person name="Andreopoulos W."/>
            <person name="He G."/>
            <person name="Labutti K."/>
            <person name="Lipzen A."/>
            <person name="Ng V."/>
            <person name="Sandor L."/>
            <person name="Barry K."/>
            <person name="Martinez A.T."/>
            <person name="Xiao Y."/>
            <person name="Gibbons J.G."/>
            <person name="Terashima K."/>
            <person name="Hibbett D.S."/>
            <person name="Grigoriev I.V."/>
        </authorList>
    </citation>
    <scope>NUCLEOTIDE SEQUENCE</scope>
    <source>
        <strain evidence="2">TFB9207</strain>
    </source>
</reference>
<evidence type="ECO:0000313" key="2">
    <source>
        <dbReference type="EMBL" id="KAJ3835515.1"/>
    </source>
</evidence>
<dbReference type="GO" id="GO:0006508">
    <property type="term" value="P:proteolysis"/>
    <property type="evidence" value="ECO:0007669"/>
    <property type="project" value="InterPro"/>
</dbReference>
<gene>
    <name evidence="2" type="ORF">F5878DRAFT_627686</name>
</gene>
<protein>
    <submittedName>
        <fullName evidence="2">Uncharacterized protein</fullName>
    </submittedName>
</protein>
<dbReference type="PANTHER" id="PTHR37536:SF1">
    <property type="entry name" value="ASPERGILLOPEPSIN, PUTAITVE (AFU_ORTHOLOGUE AFUA_7G01200)"/>
    <property type="match status" value="1"/>
</dbReference>
<dbReference type="InterPro" id="IPR000250">
    <property type="entry name" value="Peptidase_G1"/>
</dbReference>